<dbReference type="HAMAP" id="MF_00206">
    <property type="entry name" value="Lipoyl_synth"/>
    <property type="match status" value="1"/>
</dbReference>
<dbReference type="EMBL" id="VBOY01000017">
    <property type="protein sequence ID" value="TMQ68069.1"/>
    <property type="molecule type" value="Genomic_DNA"/>
</dbReference>
<dbReference type="GO" id="GO:0005737">
    <property type="term" value="C:cytoplasm"/>
    <property type="evidence" value="ECO:0007669"/>
    <property type="project" value="UniProtKB-SubCell"/>
</dbReference>
<dbReference type="SUPFAM" id="SSF102114">
    <property type="entry name" value="Radical SAM enzymes"/>
    <property type="match status" value="1"/>
</dbReference>
<dbReference type="Gene3D" id="3.20.20.70">
    <property type="entry name" value="Aldolase class I"/>
    <property type="match status" value="1"/>
</dbReference>
<comment type="caution">
    <text evidence="12">The sequence shown here is derived from an EMBL/GenBank/DDBJ whole genome shotgun (WGS) entry which is preliminary data.</text>
</comment>
<dbReference type="GO" id="GO:0046872">
    <property type="term" value="F:metal ion binding"/>
    <property type="evidence" value="ECO:0007669"/>
    <property type="project" value="UniProtKB-KW"/>
</dbReference>
<dbReference type="Pfam" id="PF04055">
    <property type="entry name" value="Radical_SAM"/>
    <property type="match status" value="1"/>
</dbReference>
<feature type="binding site" evidence="9">
    <location>
        <position position="118"/>
    </location>
    <ligand>
        <name>[4Fe-4S] cluster</name>
        <dbReference type="ChEBI" id="CHEBI:49883"/>
        <label>2</label>
        <note>4Fe-4S-S-AdoMet</note>
    </ligand>
</feature>
<comment type="pathway">
    <text evidence="9">Protein modification; protein lipoylation via endogenous pathway; protein N(6)-(lipoyl)lysine from octanoyl-[acyl-carrier-protein]: step 2/2.</text>
</comment>
<comment type="cofactor">
    <cofactor evidence="9">
        <name>[4Fe-4S] cluster</name>
        <dbReference type="ChEBI" id="CHEBI:49883"/>
    </cofactor>
    <text evidence="9">Binds 2 [4Fe-4S] clusters per subunit. One cluster is coordinated with 3 cysteines and an exchangeable S-adenosyl-L-methionine.</text>
</comment>
<dbReference type="PANTHER" id="PTHR10949">
    <property type="entry name" value="LIPOYL SYNTHASE"/>
    <property type="match status" value="1"/>
</dbReference>
<evidence type="ECO:0000313" key="13">
    <source>
        <dbReference type="Proteomes" id="UP000316609"/>
    </source>
</evidence>
<evidence type="ECO:0000256" key="9">
    <source>
        <dbReference type="HAMAP-Rule" id="MF_00206"/>
    </source>
</evidence>
<feature type="binding site" evidence="9">
    <location>
        <position position="122"/>
    </location>
    <ligand>
        <name>[4Fe-4S] cluster</name>
        <dbReference type="ChEBI" id="CHEBI:49883"/>
        <label>2</label>
        <note>4Fe-4S-S-AdoMet</note>
    </ligand>
</feature>
<feature type="domain" description="Radical SAM core" evidence="11">
    <location>
        <begin position="104"/>
        <end position="320"/>
    </location>
</feature>
<organism evidence="12 13">
    <name type="scientific">Eiseniibacteriota bacterium</name>
    <dbReference type="NCBI Taxonomy" id="2212470"/>
    <lineage>
        <taxon>Bacteria</taxon>
        <taxon>Candidatus Eiseniibacteriota</taxon>
    </lineage>
</organism>
<feature type="binding site" evidence="9">
    <location>
        <position position="103"/>
    </location>
    <ligand>
        <name>[4Fe-4S] cluster</name>
        <dbReference type="ChEBI" id="CHEBI:49883"/>
        <label>1</label>
    </ligand>
</feature>
<sequence length="350" mass="37645">MPETHDPDPAPSAPVRHPSIRVLGSPRPAIPQRLPLAPRFGGCASGAGVGLGAEQGTGFRRLPEWLKVQLPGAGEYAETKALLRRQGLHTVCEEARCPNLGHCWARGTATIMILGELCTRRCGFCAVGPGKPNGFIDWDEPRRTAEAVAAMGLKHTVITSVARDDLADGGSTIFAAVIREIRRRSPTVIEVLIPDFRGHADDLARVIDAGPDVINHNLETVERLHPIVRPSARYDRSLELLGRVAESAPAIQVKSGLMLGLGEREDEVSQALEDLVAHGCQLLTIGQYLRPTPQHLPVVEYVHPDVFKAWGQRALALGFANCASGPLVRSSFHADELAGTVRAGESSRIG</sequence>
<name>A0A538TWR7_UNCEI</name>
<feature type="binding site" evidence="9">
    <location>
        <position position="331"/>
    </location>
    <ligand>
        <name>[4Fe-4S] cluster</name>
        <dbReference type="ChEBI" id="CHEBI:49883"/>
        <label>1</label>
    </ligand>
</feature>
<protein>
    <recommendedName>
        <fullName evidence="9">Lipoyl synthase</fullName>
        <ecNumber evidence="9">2.8.1.8</ecNumber>
    </recommendedName>
    <alternativeName>
        <fullName evidence="9">Lip-syn</fullName>
        <shortName evidence="9">LS</shortName>
    </alternativeName>
    <alternativeName>
        <fullName evidence="9">Lipoate synthase</fullName>
    </alternativeName>
    <alternativeName>
        <fullName evidence="9">Lipoic acid synthase</fullName>
    </alternativeName>
    <alternativeName>
        <fullName evidence="9">Sulfur insertion protein LipA</fullName>
    </alternativeName>
</protein>
<comment type="function">
    <text evidence="9">Catalyzes the radical-mediated insertion of two sulfur atoms into the C-6 and C-8 positions of the octanoyl moiety bound to the lipoyl domains of lipoate-dependent enzymes, thereby converting the octanoylated domains into lipoylated derivatives.</text>
</comment>
<dbReference type="SMART" id="SM00729">
    <property type="entry name" value="Elp3"/>
    <property type="match status" value="1"/>
</dbReference>
<dbReference type="InterPro" id="IPR006638">
    <property type="entry name" value="Elp3/MiaA/NifB-like_rSAM"/>
</dbReference>
<dbReference type="NCBIfam" id="NF009544">
    <property type="entry name" value="PRK12928.1"/>
    <property type="match status" value="1"/>
</dbReference>
<gene>
    <name evidence="9 12" type="primary">lipA</name>
    <name evidence="12" type="ORF">E6K78_02465</name>
</gene>
<evidence type="ECO:0000259" key="11">
    <source>
        <dbReference type="PROSITE" id="PS51918"/>
    </source>
</evidence>
<dbReference type="UniPathway" id="UPA00538">
    <property type="reaction ID" value="UER00593"/>
</dbReference>
<dbReference type="SFLD" id="SFLDG01058">
    <property type="entry name" value="lipoyl_synthase_like"/>
    <property type="match status" value="1"/>
</dbReference>
<dbReference type="GO" id="GO:0016992">
    <property type="term" value="F:lipoate synthase activity"/>
    <property type="evidence" value="ECO:0007669"/>
    <property type="project" value="UniProtKB-UniRule"/>
</dbReference>
<reference evidence="12 13" key="1">
    <citation type="journal article" date="2019" name="Nat. Microbiol.">
        <title>Mediterranean grassland soil C-N compound turnover is dependent on rainfall and depth, and is mediated by genomically divergent microorganisms.</title>
        <authorList>
            <person name="Diamond S."/>
            <person name="Andeer P.F."/>
            <person name="Li Z."/>
            <person name="Crits-Christoph A."/>
            <person name="Burstein D."/>
            <person name="Anantharaman K."/>
            <person name="Lane K.R."/>
            <person name="Thomas B.C."/>
            <person name="Pan C."/>
            <person name="Northen T.R."/>
            <person name="Banfield J.F."/>
        </authorList>
    </citation>
    <scope>NUCLEOTIDE SEQUENCE [LARGE SCALE GENOMIC DNA]</scope>
    <source>
        <strain evidence="12">WS_8</strain>
    </source>
</reference>
<evidence type="ECO:0000256" key="10">
    <source>
        <dbReference type="SAM" id="MobiDB-lite"/>
    </source>
</evidence>
<keyword evidence="6 9" id="KW-0408">Iron</keyword>
<accession>A0A538TWR7</accession>
<evidence type="ECO:0000256" key="1">
    <source>
        <dbReference type="ARBA" id="ARBA00022485"/>
    </source>
</evidence>
<comment type="similarity">
    <text evidence="9">Belongs to the radical SAM superfamily. Lipoyl synthase family.</text>
</comment>
<dbReference type="SFLD" id="SFLDF00271">
    <property type="entry name" value="lipoyl_synthase"/>
    <property type="match status" value="1"/>
</dbReference>
<keyword evidence="4 9" id="KW-0949">S-adenosyl-L-methionine</keyword>
<dbReference type="PIRSF" id="PIRSF005963">
    <property type="entry name" value="Lipoyl_synth"/>
    <property type="match status" value="1"/>
</dbReference>
<evidence type="ECO:0000256" key="4">
    <source>
        <dbReference type="ARBA" id="ARBA00022691"/>
    </source>
</evidence>
<proteinExistence type="inferred from homology"/>
<dbReference type="PROSITE" id="PS51918">
    <property type="entry name" value="RADICAL_SAM"/>
    <property type="match status" value="1"/>
</dbReference>
<keyword evidence="7 9" id="KW-0411">Iron-sulfur</keyword>
<dbReference type="NCBIfam" id="TIGR00510">
    <property type="entry name" value="lipA"/>
    <property type="match status" value="1"/>
</dbReference>
<evidence type="ECO:0000256" key="8">
    <source>
        <dbReference type="ARBA" id="ARBA00047326"/>
    </source>
</evidence>
<comment type="catalytic activity">
    <reaction evidence="8 9">
        <text>[[Fe-S] cluster scaffold protein carrying a second [4Fe-4S](2+) cluster] + N(6)-octanoyl-L-lysyl-[protein] + 2 oxidized [2Fe-2S]-[ferredoxin] + 2 S-adenosyl-L-methionine + 4 H(+) = [[Fe-S] cluster scaffold protein] + N(6)-[(R)-dihydrolipoyl]-L-lysyl-[protein] + 4 Fe(3+) + 2 hydrogen sulfide + 2 5'-deoxyadenosine + 2 L-methionine + 2 reduced [2Fe-2S]-[ferredoxin]</text>
        <dbReference type="Rhea" id="RHEA:16585"/>
        <dbReference type="Rhea" id="RHEA-COMP:9928"/>
        <dbReference type="Rhea" id="RHEA-COMP:10000"/>
        <dbReference type="Rhea" id="RHEA-COMP:10001"/>
        <dbReference type="Rhea" id="RHEA-COMP:10475"/>
        <dbReference type="Rhea" id="RHEA-COMP:14568"/>
        <dbReference type="Rhea" id="RHEA-COMP:14569"/>
        <dbReference type="ChEBI" id="CHEBI:15378"/>
        <dbReference type="ChEBI" id="CHEBI:17319"/>
        <dbReference type="ChEBI" id="CHEBI:29034"/>
        <dbReference type="ChEBI" id="CHEBI:29919"/>
        <dbReference type="ChEBI" id="CHEBI:33722"/>
        <dbReference type="ChEBI" id="CHEBI:33737"/>
        <dbReference type="ChEBI" id="CHEBI:33738"/>
        <dbReference type="ChEBI" id="CHEBI:57844"/>
        <dbReference type="ChEBI" id="CHEBI:59789"/>
        <dbReference type="ChEBI" id="CHEBI:78809"/>
        <dbReference type="ChEBI" id="CHEBI:83100"/>
        <dbReference type="EC" id="2.8.1.8"/>
    </reaction>
</comment>
<dbReference type="FunFam" id="3.20.20.70:FF:000040">
    <property type="entry name" value="Lipoyl synthase"/>
    <property type="match status" value="1"/>
</dbReference>
<dbReference type="InterPro" id="IPR007197">
    <property type="entry name" value="rSAM"/>
</dbReference>
<keyword evidence="5 9" id="KW-0479">Metal-binding</keyword>
<dbReference type="AlphaFoldDB" id="A0A538TWR7"/>
<evidence type="ECO:0000256" key="5">
    <source>
        <dbReference type="ARBA" id="ARBA00022723"/>
    </source>
</evidence>
<dbReference type="Proteomes" id="UP000316609">
    <property type="component" value="Unassembled WGS sequence"/>
</dbReference>
<dbReference type="GO" id="GO:0009249">
    <property type="term" value="P:protein lipoylation"/>
    <property type="evidence" value="ECO:0007669"/>
    <property type="project" value="UniProtKB-UniRule"/>
</dbReference>
<evidence type="ECO:0000256" key="7">
    <source>
        <dbReference type="ARBA" id="ARBA00023014"/>
    </source>
</evidence>
<dbReference type="PANTHER" id="PTHR10949:SF0">
    <property type="entry name" value="LIPOYL SYNTHASE, MITOCHONDRIAL"/>
    <property type="match status" value="1"/>
</dbReference>
<dbReference type="InterPro" id="IPR003698">
    <property type="entry name" value="Lipoyl_synth"/>
</dbReference>
<feature type="binding site" evidence="9">
    <location>
        <position position="125"/>
    </location>
    <ligand>
        <name>[4Fe-4S] cluster</name>
        <dbReference type="ChEBI" id="CHEBI:49883"/>
        <label>2</label>
        <note>4Fe-4S-S-AdoMet</note>
    </ligand>
</feature>
<dbReference type="GO" id="GO:0051539">
    <property type="term" value="F:4 iron, 4 sulfur cluster binding"/>
    <property type="evidence" value="ECO:0007669"/>
    <property type="project" value="UniProtKB-UniRule"/>
</dbReference>
<evidence type="ECO:0000256" key="3">
    <source>
        <dbReference type="ARBA" id="ARBA00022679"/>
    </source>
</evidence>
<comment type="subcellular location">
    <subcellularLocation>
        <location evidence="9">Cytoplasm</location>
    </subcellularLocation>
</comment>
<feature type="region of interest" description="Disordered" evidence="10">
    <location>
        <begin position="1"/>
        <end position="24"/>
    </location>
</feature>
<dbReference type="Pfam" id="PF16881">
    <property type="entry name" value="LIAS_N"/>
    <property type="match status" value="1"/>
</dbReference>
<evidence type="ECO:0000256" key="6">
    <source>
        <dbReference type="ARBA" id="ARBA00023004"/>
    </source>
</evidence>
<feature type="binding site" evidence="9">
    <location>
        <position position="97"/>
    </location>
    <ligand>
        <name>[4Fe-4S] cluster</name>
        <dbReference type="ChEBI" id="CHEBI:49883"/>
        <label>1</label>
    </ligand>
</feature>
<dbReference type="SFLD" id="SFLDS00029">
    <property type="entry name" value="Radical_SAM"/>
    <property type="match status" value="1"/>
</dbReference>
<dbReference type="CDD" id="cd01335">
    <property type="entry name" value="Radical_SAM"/>
    <property type="match status" value="1"/>
</dbReference>
<dbReference type="NCBIfam" id="NF004019">
    <property type="entry name" value="PRK05481.1"/>
    <property type="match status" value="1"/>
</dbReference>
<feature type="binding site" evidence="9">
    <location>
        <position position="92"/>
    </location>
    <ligand>
        <name>[4Fe-4S] cluster</name>
        <dbReference type="ChEBI" id="CHEBI:49883"/>
        <label>1</label>
    </ligand>
</feature>
<dbReference type="InterPro" id="IPR031691">
    <property type="entry name" value="LIAS_N"/>
</dbReference>
<keyword evidence="2 9" id="KW-0963">Cytoplasm</keyword>
<keyword evidence="3 9" id="KW-0808">Transferase</keyword>
<evidence type="ECO:0000313" key="12">
    <source>
        <dbReference type="EMBL" id="TMQ68069.1"/>
    </source>
</evidence>
<dbReference type="InterPro" id="IPR013785">
    <property type="entry name" value="Aldolase_TIM"/>
</dbReference>
<keyword evidence="1 9" id="KW-0004">4Fe-4S</keyword>
<dbReference type="EC" id="2.8.1.8" evidence="9"/>
<dbReference type="InterPro" id="IPR058240">
    <property type="entry name" value="rSAM_sf"/>
</dbReference>
<evidence type="ECO:0000256" key="2">
    <source>
        <dbReference type="ARBA" id="ARBA00022490"/>
    </source>
</evidence>